<evidence type="ECO:0000313" key="1">
    <source>
        <dbReference type="EMBL" id="VVD62088.1"/>
    </source>
</evidence>
<evidence type="ECO:0008006" key="3">
    <source>
        <dbReference type="Google" id="ProtNLM"/>
    </source>
</evidence>
<reference evidence="1 2" key="1">
    <citation type="submission" date="2019-08" db="EMBL/GenBank/DDBJ databases">
        <authorList>
            <person name="Peeters C."/>
        </authorList>
    </citation>
    <scope>NUCLEOTIDE SEQUENCE [LARGE SCALE GENOMIC DNA]</scope>
    <source>
        <strain evidence="1 2">LMG 31013</strain>
    </source>
</reference>
<dbReference type="Pfam" id="PF10052">
    <property type="entry name" value="DUF2288"/>
    <property type="match status" value="1"/>
</dbReference>
<dbReference type="Proteomes" id="UP000334380">
    <property type="component" value="Unassembled WGS sequence"/>
</dbReference>
<name>A0A5E4RJI2_9BURK</name>
<keyword evidence="2" id="KW-1185">Reference proteome</keyword>
<protein>
    <recommendedName>
        <fullName evidence="3">DUF2288 domain-containing protein</fullName>
    </recommendedName>
</protein>
<evidence type="ECO:0000313" key="2">
    <source>
        <dbReference type="Proteomes" id="UP000334380"/>
    </source>
</evidence>
<organism evidence="1 2">
    <name type="scientific">Pandoraea terrigena</name>
    <dbReference type="NCBI Taxonomy" id="2508292"/>
    <lineage>
        <taxon>Bacteria</taxon>
        <taxon>Pseudomonadati</taxon>
        <taxon>Pseudomonadota</taxon>
        <taxon>Betaproteobacteria</taxon>
        <taxon>Burkholderiales</taxon>
        <taxon>Burkholderiaceae</taxon>
        <taxon>Pandoraea</taxon>
    </lineage>
</organism>
<dbReference type="EMBL" id="CABPRU010000001">
    <property type="protein sequence ID" value="VVD62088.1"/>
    <property type="molecule type" value="Genomic_DNA"/>
</dbReference>
<sequence>MPGAHYNAGFRYFRVPGAVVFVDPRNLEPVVMDSPKPAQSLRVSQAAASGASDVYLRLLGETAKIDWKDLESFFARGVLLYVAPGVDLVSAAEAIANDDKATVSQWLSSALVQRMQAEQAADFAEREPELWAVVVAPWVLVQERGIVA</sequence>
<dbReference type="InterPro" id="IPR018741">
    <property type="entry name" value="DUF2288"/>
</dbReference>
<accession>A0A5E4RJI2</accession>
<proteinExistence type="predicted"/>
<dbReference type="AlphaFoldDB" id="A0A5E4RJI2"/>
<gene>
    <name evidence="1" type="ORF">PTE31013_00155</name>
</gene>